<evidence type="ECO:0008006" key="5">
    <source>
        <dbReference type="Google" id="ProtNLM"/>
    </source>
</evidence>
<evidence type="ECO:0000256" key="1">
    <source>
        <dbReference type="SAM" id="Phobius"/>
    </source>
</evidence>
<reference evidence="3 4" key="1">
    <citation type="submission" date="2017-11" db="EMBL/GenBank/DDBJ databases">
        <title>Rhodohalobacter 15182 sp. nov., isolated from a salt lake.</title>
        <authorList>
            <person name="Han S."/>
        </authorList>
    </citation>
    <scope>NUCLEOTIDE SEQUENCE [LARGE SCALE GENOMIC DNA]</scope>
    <source>
        <strain evidence="3 4">15182</strain>
    </source>
</reference>
<dbReference type="Proteomes" id="UP000233398">
    <property type="component" value="Unassembled WGS sequence"/>
</dbReference>
<name>A0A2N0VKK7_9BACT</name>
<dbReference type="RefSeq" id="WP_101072031.1">
    <property type="nucleotide sequence ID" value="NZ_PISP01000001.1"/>
</dbReference>
<keyword evidence="1" id="KW-0812">Transmembrane</keyword>
<gene>
    <name evidence="3" type="ORF">CWD77_04565</name>
</gene>
<protein>
    <recommendedName>
        <fullName evidence="5">DUF4381 domain-containing protein</fullName>
    </recommendedName>
</protein>
<feature type="chain" id="PRO_5015000535" description="DUF4381 domain-containing protein" evidence="2">
    <location>
        <begin position="23"/>
        <end position="326"/>
    </location>
</feature>
<sequence>MYSNVRYYILVILLISLQSATAQQVSTFVDTDSLQVGDIFEYTVVVNGGDELLSYPDQDDFEEDLELLDRNRYQVGVSRDSLVYRFQYFGTEDLTISRKSIVLSVAESDTTLFTNQVPLFFKTLLAEEDEEFRSLKPIFDFARSILPWLIGFILLLILGYLAYRLWQKQQAKPVAEKPSYQPVPFENPLEQLKIELDQLPSTENLNSFKEFESYYVKLGDAIRRYLKRVHGIPALEMTTSEIAASLKKEFVSVDVIAITRKVLNSADMVKFAHFEPTVEQANSTLDKAQEFYRIASKNDIDRINQMRNHHEKRENEKFEQVENQQK</sequence>
<accession>A0A2N0VKK7</accession>
<dbReference type="AlphaFoldDB" id="A0A2N0VKK7"/>
<dbReference type="OrthoDB" id="9807384at2"/>
<comment type="caution">
    <text evidence="3">The sequence shown here is derived from an EMBL/GenBank/DDBJ whole genome shotgun (WGS) entry which is preliminary data.</text>
</comment>
<evidence type="ECO:0000313" key="3">
    <source>
        <dbReference type="EMBL" id="PKD44743.1"/>
    </source>
</evidence>
<evidence type="ECO:0000313" key="4">
    <source>
        <dbReference type="Proteomes" id="UP000233398"/>
    </source>
</evidence>
<organism evidence="3 4">
    <name type="scientific">Rhodohalobacter barkolensis</name>
    <dbReference type="NCBI Taxonomy" id="2053187"/>
    <lineage>
        <taxon>Bacteria</taxon>
        <taxon>Pseudomonadati</taxon>
        <taxon>Balneolota</taxon>
        <taxon>Balneolia</taxon>
        <taxon>Balneolales</taxon>
        <taxon>Balneolaceae</taxon>
        <taxon>Rhodohalobacter</taxon>
    </lineage>
</organism>
<keyword evidence="1" id="KW-1133">Transmembrane helix</keyword>
<keyword evidence="1" id="KW-0472">Membrane</keyword>
<keyword evidence="4" id="KW-1185">Reference proteome</keyword>
<proteinExistence type="predicted"/>
<feature type="transmembrane region" description="Helical" evidence="1">
    <location>
        <begin position="145"/>
        <end position="163"/>
    </location>
</feature>
<keyword evidence="2" id="KW-0732">Signal</keyword>
<dbReference type="EMBL" id="PISP01000001">
    <property type="protein sequence ID" value="PKD44743.1"/>
    <property type="molecule type" value="Genomic_DNA"/>
</dbReference>
<evidence type="ECO:0000256" key="2">
    <source>
        <dbReference type="SAM" id="SignalP"/>
    </source>
</evidence>
<feature type="signal peptide" evidence="2">
    <location>
        <begin position="1"/>
        <end position="22"/>
    </location>
</feature>